<reference evidence="1" key="1">
    <citation type="journal article" date="2019" name="bioRxiv">
        <title>The Genome of the Zebra Mussel, Dreissena polymorpha: A Resource for Invasive Species Research.</title>
        <authorList>
            <person name="McCartney M.A."/>
            <person name="Auch B."/>
            <person name="Kono T."/>
            <person name="Mallez S."/>
            <person name="Zhang Y."/>
            <person name="Obille A."/>
            <person name="Becker A."/>
            <person name="Abrahante J.E."/>
            <person name="Garbe J."/>
            <person name="Badalamenti J.P."/>
            <person name="Herman A."/>
            <person name="Mangelson H."/>
            <person name="Liachko I."/>
            <person name="Sullivan S."/>
            <person name="Sone E.D."/>
            <person name="Koren S."/>
            <person name="Silverstein K.A.T."/>
            <person name="Beckman K.B."/>
            <person name="Gohl D.M."/>
        </authorList>
    </citation>
    <scope>NUCLEOTIDE SEQUENCE</scope>
    <source>
        <strain evidence="1">Duluth1</strain>
        <tissue evidence="1">Whole animal</tissue>
    </source>
</reference>
<evidence type="ECO:0000313" key="1">
    <source>
        <dbReference type="EMBL" id="KAH3722125.1"/>
    </source>
</evidence>
<comment type="caution">
    <text evidence="1">The sequence shown here is derived from an EMBL/GenBank/DDBJ whole genome shotgun (WGS) entry which is preliminary data.</text>
</comment>
<dbReference type="Proteomes" id="UP000828390">
    <property type="component" value="Unassembled WGS sequence"/>
</dbReference>
<dbReference type="EMBL" id="JAIWYP010000013">
    <property type="protein sequence ID" value="KAH3722125.1"/>
    <property type="molecule type" value="Genomic_DNA"/>
</dbReference>
<reference evidence="1" key="2">
    <citation type="submission" date="2020-11" db="EMBL/GenBank/DDBJ databases">
        <authorList>
            <person name="McCartney M.A."/>
            <person name="Auch B."/>
            <person name="Kono T."/>
            <person name="Mallez S."/>
            <person name="Becker A."/>
            <person name="Gohl D.M."/>
            <person name="Silverstein K.A.T."/>
            <person name="Koren S."/>
            <person name="Bechman K.B."/>
            <person name="Herman A."/>
            <person name="Abrahante J.E."/>
            <person name="Garbe J."/>
        </authorList>
    </citation>
    <scope>NUCLEOTIDE SEQUENCE</scope>
    <source>
        <strain evidence="1">Duluth1</strain>
        <tissue evidence="1">Whole animal</tissue>
    </source>
</reference>
<name>A0A9D4CDX8_DREPO</name>
<sequence length="62" mass="6494">MFLGIGPSAVAADESGPNVNGLARCGRSEECSILAWYGKNPTSSGGKLTDVFVVAERPRKEP</sequence>
<dbReference type="AlphaFoldDB" id="A0A9D4CDX8"/>
<proteinExistence type="predicted"/>
<accession>A0A9D4CDX8</accession>
<protein>
    <submittedName>
        <fullName evidence="1">Uncharacterized protein</fullName>
    </submittedName>
</protein>
<organism evidence="1 2">
    <name type="scientific">Dreissena polymorpha</name>
    <name type="common">Zebra mussel</name>
    <name type="synonym">Mytilus polymorpha</name>
    <dbReference type="NCBI Taxonomy" id="45954"/>
    <lineage>
        <taxon>Eukaryota</taxon>
        <taxon>Metazoa</taxon>
        <taxon>Spiralia</taxon>
        <taxon>Lophotrochozoa</taxon>
        <taxon>Mollusca</taxon>
        <taxon>Bivalvia</taxon>
        <taxon>Autobranchia</taxon>
        <taxon>Heteroconchia</taxon>
        <taxon>Euheterodonta</taxon>
        <taxon>Imparidentia</taxon>
        <taxon>Neoheterodontei</taxon>
        <taxon>Myida</taxon>
        <taxon>Dreissenoidea</taxon>
        <taxon>Dreissenidae</taxon>
        <taxon>Dreissena</taxon>
    </lineage>
</organism>
<evidence type="ECO:0000313" key="2">
    <source>
        <dbReference type="Proteomes" id="UP000828390"/>
    </source>
</evidence>
<keyword evidence="2" id="KW-1185">Reference proteome</keyword>
<gene>
    <name evidence="1" type="ORF">DPMN_065078</name>
</gene>